<proteinExistence type="predicted"/>
<dbReference type="SUPFAM" id="SSF143100">
    <property type="entry name" value="TTHA1013/TTHA0281-like"/>
    <property type="match status" value="1"/>
</dbReference>
<protein>
    <recommendedName>
        <fullName evidence="1">HicB-like antitoxin of toxin-antitoxin system domain-containing protein</fullName>
    </recommendedName>
</protein>
<accession>A0A1G2DG85</accession>
<gene>
    <name evidence="2" type="ORF">A3D67_04420</name>
</gene>
<dbReference type="PANTHER" id="PTHR34504:SF2">
    <property type="entry name" value="UPF0150 PROTEIN SSL0259"/>
    <property type="match status" value="1"/>
</dbReference>
<dbReference type="AlphaFoldDB" id="A0A1G2DG85"/>
<comment type="caution">
    <text evidence="2">The sequence shown here is derived from an EMBL/GenBank/DDBJ whole genome shotgun (WGS) entry which is preliminary data.</text>
</comment>
<reference evidence="2 3" key="1">
    <citation type="journal article" date="2016" name="Nat. Commun.">
        <title>Thousands of microbial genomes shed light on interconnected biogeochemical processes in an aquifer system.</title>
        <authorList>
            <person name="Anantharaman K."/>
            <person name="Brown C.T."/>
            <person name="Hug L.A."/>
            <person name="Sharon I."/>
            <person name="Castelle C.J."/>
            <person name="Probst A.J."/>
            <person name="Thomas B.C."/>
            <person name="Singh A."/>
            <person name="Wilkins M.J."/>
            <person name="Karaoz U."/>
            <person name="Brodie E.L."/>
            <person name="Williams K.H."/>
            <person name="Hubbard S.S."/>
            <person name="Banfield J.F."/>
        </authorList>
    </citation>
    <scope>NUCLEOTIDE SEQUENCE [LARGE SCALE GENOMIC DNA]</scope>
</reference>
<evidence type="ECO:0000313" key="2">
    <source>
        <dbReference type="EMBL" id="OGZ12619.1"/>
    </source>
</evidence>
<dbReference type="Proteomes" id="UP000178099">
    <property type="component" value="Unassembled WGS sequence"/>
</dbReference>
<evidence type="ECO:0000259" key="1">
    <source>
        <dbReference type="Pfam" id="PF15919"/>
    </source>
</evidence>
<dbReference type="EMBL" id="MHLN01000003">
    <property type="protein sequence ID" value="OGZ12619.1"/>
    <property type="molecule type" value="Genomic_DNA"/>
</dbReference>
<evidence type="ECO:0000313" key="3">
    <source>
        <dbReference type="Proteomes" id="UP000178099"/>
    </source>
</evidence>
<organism evidence="2 3">
    <name type="scientific">Candidatus Lloydbacteria bacterium RIFCSPHIGHO2_02_FULL_51_22</name>
    <dbReference type="NCBI Taxonomy" id="1798663"/>
    <lineage>
        <taxon>Bacteria</taxon>
        <taxon>Candidatus Lloydiibacteriota</taxon>
    </lineage>
</organism>
<dbReference type="InterPro" id="IPR035069">
    <property type="entry name" value="TTHA1013/TTHA0281-like"/>
</dbReference>
<dbReference type="Gene3D" id="3.30.160.250">
    <property type="match status" value="1"/>
</dbReference>
<feature type="domain" description="HicB-like antitoxin of toxin-antitoxin system" evidence="1">
    <location>
        <begin position="4"/>
        <end position="59"/>
    </location>
</feature>
<dbReference type="PANTHER" id="PTHR34504">
    <property type="entry name" value="ANTITOXIN HICB"/>
    <property type="match status" value="1"/>
</dbReference>
<dbReference type="InterPro" id="IPR051404">
    <property type="entry name" value="TA_system_antitoxin"/>
</dbReference>
<sequence length="74" mass="8396">MKIPINLQYDFEYKGFVAEYPSLPGCMSQGKSKSEALRNIREAIRGYVEVLKKHDQTAPLEALAPDSSPFIHNR</sequence>
<name>A0A1G2DG85_9BACT</name>
<dbReference type="Pfam" id="PF15919">
    <property type="entry name" value="HicB_lk_antitox"/>
    <property type="match status" value="1"/>
</dbReference>
<dbReference type="InterPro" id="IPR031807">
    <property type="entry name" value="HicB-like"/>
</dbReference>